<accession>A0A3D9UMR3</accession>
<sequence>MPKIVDHEERRRLIADAFATVVRRDGVAGASVRAVAAEAGISPGAMRHYFDTQTGLLRFVAQDLTERLTAQMAALAPEATGTDSVVLLEELVPLDARRQADFDVWLALVVGGLTEPALAEISAEAHAAIRNVCRHVLREHGVRRPTPDQVRRLHAFVDGISMHLALYPDVVSRAAAKRSLRAEIPAIAGITLSP</sequence>
<evidence type="ECO:0000313" key="7">
    <source>
        <dbReference type="EMBL" id="REF30576.1"/>
    </source>
</evidence>
<evidence type="ECO:0000256" key="3">
    <source>
        <dbReference type="ARBA" id="ARBA00023125"/>
    </source>
</evidence>
<evidence type="ECO:0000313" key="8">
    <source>
        <dbReference type="Proteomes" id="UP000256253"/>
    </source>
</evidence>
<feature type="DNA-binding region" description="H-T-H motif" evidence="5">
    <location>
        <begin position="31"/>
        <end position="50"/>
    </location>
</feature>
<dbReference type="Gene3D" id="1.10.357.10">
    <property type="entry name" value="Tetracycline Repressor, domain 2"/>
    <property type="match status" value="1"/>
</dbReference>
<evidence type="ECO:0000256" key="2">
    <source>
        <dbReference type="ARBA" id="ARBA00023015"/>
    </source>
</evidence>
<comment type="caution">
    <text evidence="7">The sequence shown here is derived from an EMBL/GenBank/DDBJ whole genome shotgun (WGS) entry which is preliminary data.</text>
</comment>
<keyword evidence="1" id="KW-0678">Repressor</keyword>
<dbReference type="Proteomes" id="UP000256253">
    <property type="component" value="Unassembled WGS sequence"/>
</dbReference>
<dbReference type="InterPro" id="IPR039538">
    <property type="entry name" value="BetI_C"/>
</dbReference>
<dbReference type="Pfam" id="PF13977">
    <property type="entry name" value="TetR_C_6"/>
    <property type="match status" value="1"/>
</dbReference>
<dbReference type="PANTHER" id="PTHR30055:SF228">
    <property type="entry name" value="TRANSCRIPTIONAL REGULATOR-RELATED"/>
    <property type="match status" value="1"/>
</dbReference>
<keyword evidence="3 5" id="KW-0238">DNA-binding</keyword>
<dbReference type="PANTHER" id="PTHR30055">
    <property type="entry name" value="HTH-TYPE TRANSCRIPTIONAL REGULATOR RUTR"/>
    <property type="match status" value="1"/>
</dbReference>
<dbReference type="Pfam" id="PF00440">
    <property type="entry name" value="TetR_N"/>
    <property type="match status" value="1"/>
</dbReference>
<evidence type="ECO:0000256" key="4">
    <source>
        <dbReference type="ARBA" id="ARBA00023163"/>
    </source>
</evidence>
<keyword evidence="2" id="KW-0805">Transcription regulation</keyword>
<dbReference type="EMBL" id="QTUA01000001">
    <property type="protein sequence ID" value="REF30576.1"/>
    <property type="molecule type" value="Genomic_DNA"/>
</dbReference>
<evidence type="ECO:0000256" key="5">
    <source>
        <dbReference type="PROSITE-ProRule" id="PRU00335"/>
    </source>
</evidence>
<dbReference type="InterPro" id="IPR009057">
    <property type="entry name" value="Homeodomain-like_sf"/>
</dbReference>
<dbReference type="InterPro" id="IPR023772">
    <property type="entry name" value="DNA-bd_HTH_TetR-type_CS"/>
</dbReference>
<dbReference type="RefSeq" id="WP_115922549.1">
    <property type="nucleotide sequence ID" value="NZ_QTUA01000001.1"/>
</dbReference>
<reference evidence="7 8" key="1">
    <citation type="submission" date="2018-08" db="EMBL/GenBank/DDBJ databases">
        <title>Sequencing the genomes of 1000 actinobacteria strains.</title>
        <authorList>
            <person name="Klenk H.-P."/>
        </authorList>
    </citation>
    <scope>NUCLEOTIDE SEQUENCE [LARGE SCALE GENOMIC DNA]</scope>
    <source>
        <strain evidence="7 8">DSM 22967</strain>
    </source>
</reference>
<dbReference type="SUPFAM" id="SSF46689">
    <property type="entry name" value="Homeodomain-like"/>
    <property type="match status" value="1"/>
</dbReference>
<proteinExistence type="predicted"/>
<evidence type="ECO:0000256" key="1">
    <source>
        <dbReference type="ARBA" id="ARBA00022491"/>
    </source>
</evidence>
<feature type="domain" description="HTH tetR-type" evidence="6">
    <location>
        <begin position="8"/>
        <end position="68"/>
    </location>
</feature>
<dbReference type="GO" id="GO:0003700">
    <property type="term" value="F:DNA-binding transcription factor activity"/>
    <property type="evidence" value="ECO:0007669"/>
    <property type="project" value="TreeGrafter"/>
</dbReference>
<dbReference type="SUPFAM" id="SSF48498">
    <property type="entry name" value="Tetracyclin repressor-like, C-terminal domain"/>
    <property type="match status" value="1"/>
</dbReference>
<dbReference type="GO" id="GO:0000976">
    <property type="term" value="F:transcription cis-regulatory region binding"/>
    <property type="evidence" value="ECO:0007669"/>
    <property type="project" value="TreeGrafter"/>
</dbReference>
<dbReference type="InterPro" id="IPR050109">
    <property type="entry name" value="HTH-type_TetR-like_transc_reg"/>
</dbReference>
<name>A0A3D9UMR3_9MICO</name>
<dbReference type="InterPro" id="IPR001647">
    <property type="entry name" value="HTH_TetR"/>
</dbReference>
<organism evidence="7 8">
    <name type="scientific">Calidifontibacter indicus</name>
    <dbReference type="NCBI Taxonomy" id="419650"/>
    <lineage>
        <taxon>Bacteria</taxon>
        <taxon>Bacillati</taxon>
        <taxon>Actinomycetota</taxon>
        <taxon>Actinomycetes</taxon>
        <taxon>Micrococcales</taxon>
        <taxon>Dermacoccaceae</taxon>
        <taxon>Calidifontibacter</taxon>
    </lineage>
</organism>
<dbReference type="PROSITE" id="PS01081">
    <property type="entry name" value="HTH_TETR_1"/>
    <property type="match status" value="1"/>
</dbReference>
<evidence type="ECO:0000259" key="6">
    <source>
        <dbReference type="PROSITE" id="PS50977"/>
    </source>
</evidence>
<keyword evidence="8" id="KW-1185">Reference proteome</keyword>
<dbReference type="AlphaFoldDB" id="A0A3D9UMR3"/>
<protein>
    <submittedName>
        <fullName evidence="7">TetR family transcriptional regulator</fullName>
    </submittedName>
</protein>
<keyword evidence="4" id="KW-0804">Transcription</keyword>
<dbReference type="OrthoDB" id="9816296at2"/>
<gene>
    <name evidence="7" type="ORF">DFJ65_1588</name>
</gene>
<dbReference type="PROSITE" id="PS50977">
    <property type="entry name" value="HTH_TETR_2"/>
    <property type="match status" value="1"/>
</dbReference>
<dbReference type="InterPro" id="IPR036271">
    <property type="entry name" value="Tet_transcr_reg_TetR-rel_C_sf"/>
</dbReference>